<comment type="caution">
    <text evidence="4">The sequence shown here is derived from an EMBL/GenBank/DDBJ whole genome shotgun (WGS) entry which is preliminary data.</text>
</comment>
<feature type="transmembrane region" description="Helical" evidence="2">
    <location>
        <begin position="224"/>
        <end position="252"/>
    </location>
</feature>
<name>A0A9P7YL89_9HELO</name>
<reference evidence="4" key="1">
    <citation type="journal article" date="2021" name="IMA Fungus">
        <title>Genomic characterization of three marine fungi, including Emericellopsis atlantica sp. nov. with signatures of a generalist lifestyle and marine biomass degradation.</title>
        <authorList>
            <person name="Hagestad O.C."/>
            <person name="Hou L."/>
            <person name="Andersen J.H."/>
            <person name="Hansen E.H."/>
            <person name="Altermark B."/>
            <person name="Li C."/>
            <person name="Kuhnert E."/>
            <person name="Cox R.J."/>
            <person name="Crous P.W."/>
            <person name="Spatafora J.W."/>
            <person name="Lail K."/>
            <person name="Amirebrahimi M."/>
            <person name="Lipzen A."/>
            <person name="Pangilinan J."/>
            <person name="Andreopoulos W."/>
            <person name="Hayes R.D."/>
            <person name="Ng V."/>
            <person name="Grigoriev I.V."/>
            <person name="Jackson S.A."/>
            <person name="Sutton T.D.S."/>
            <person name="Dobson A.D.W."/>
            <person name="Rama T."/>
        </authorList>
    </citation>
    <scope>NUCLEOTIDE SEQUENCE</scope>
    <source>
        <strain evidence="4">TRa018bII</strain>
    </source>
</reference>
<feature type="region of interest" description="Disordered" evidence="1">
    <location>
        <begin position="282"/>
        <end position="319"/>
    </location>
</feature>
<accession>A0A9P7YL89</accession>
<dbReference type="Proteomes" id="UP000824998">
    <property type="component" value="Unassembled WGS sequence"/>
</dbReference>
<keyword evidence="3" id="KW-0732">Signal</keyword>
<feature type="region of interest" description="Disordered" evidence="1">
    <location>
        <begin position="345"/>
        <end position="388"/>
    </location>
</feature>
<dbReference type="OrthoDB" id="5425848at2759"/>
<sequence>MRLSQTPTSLLSFLLVALSNFETAQAFPVGEFDFASLLLGRTTCVSYCGADNQFCCTQGQSCTTLSGNVATCLAENGPGAMAAATGQGGYAVYTTTYTETDLVLRTSTYSSFWQAATSEAAPVVPATTAVAICSTAIGETSCGPICCAGNQGCAAANSCTARGTSWIYVPTASGSYSPPLRPTSGGVSTATGTISATTTQPFLPPATASGSTLPISSSSSSGGLSAGAIAGIVIGTIAGVILLLLICFCCIVKAGFDGFLTLFGLGKNRRRRTSEVQVIEERYSRHGSGAGSSRRQHTGWFGGAGRPTRVTEERKKKSSGFGGFGAIGAGLLGLAVILGLKRKSDHKEKPSTSSRRSDMSGSSYTYDSYTGSSPSKSQSSTKTFVPIH</sequence>
<evidence type="ECO:0000256" key="2">
    <source>
        <dbReference type="SAM" id="Phobius"/>
    </source>
</evidence>
<organism evidence="4 5">
    <name type="scientific">Amylocarpus encephaloides</name>
    <dbReference type="NCBI Taxonomy" id="45428"/>
    <lineage>
        <taxon>Eukaryota</taxon>
        <taxon>Fungi</taxon>
        <taxon>Dikarya</taxon>
        <taxon>Ascomycota</taxon>
        <taxon>Pezizomycotina</taxon>
        <taxon>Leotiomycetes</taxon>
        <taxon>Helotiales</taxon>
        <taxon>Helotiales incertae sedis</taxon>
        <taxon>Amylocarpus</taxon>
    </lineage>
</organism>
<keyword evidence="5" id="KW-1185">Reference proteome</keyword>
<evidence type="ECO:0000256" key="1">
    <source>
        <dbReference type="SAM" id="MobiDB-lite"/>
    </source>
</evidence>
<evidence type="ECO:0000256" key="3">
    <source>
        <dbReference type="SAM" id="SignalP"/>
    </source>
</evidence>
<feature type="transmembrane region" description="Helical" evidence="2">
    <location>
        <begin position="321"/>
        <end position="340"/>
    </location>
</feature>
<dbReference type="AlphaFoldDB" id="A0A9P7YL89"/>
<keyword evidence="2" id="KW-0472">Membrane</keyword>
<keyword evidence="2" id="KW-0812">Transmembrane</keyword>
<keyword evidence="2" id="KW-1133">Transmembrane helix</keyword>
<evidence type="ECO:0000313" key="4">
    <source>
        <dbReference type="EMBL" id="KAG9235630.1"/>
    </source>
</evidence>
<proteinExistence type="predicted"/>
<feature type="compositionally biased region" description="Low complexity" evidence="1">
    <location>
        <begin position="359"/>
        <end position="380"/>
    </location>
</feature>
<gene>
    <name evidence="4" type="ORF">BJ875DRAFT_503887</name>
</gene>
<feature type="signal peptide" evidence="3">
    <location>
        <begin position="1"/>
        <end position="26"/>
    </location>
</feature>
<feature type="chain" id="PRO_5040188429" evidence="3">
    <location>
        <begin position="27"/>
        <end position="388"/>
    </location>
</feature>
<dbReference type="EMBL" id="MU251426">
    <property type="protein sequence ID" value="KAG9235630.1"/>
    <property type="molecule type" value="Genomic_DNA"/>
</dbReference>
<feature type="compositionally biased region" description="Basic and acidic residues" evidence="1">
    <location>
        <begin position="345"/>
        <end position="358"/>
    </location>
</feature>
<evidence type="ECO:0000313" key="5">
    <source>
        <dbReference type="Proteomes" id="UP000824998"/>
    </source>
</evidence>
<protein>
    <submittedName>
        <fullName evidence="4">Uncharacterized protein</fullName>
    </submittedName>
</protein>